<gene>
    <name evidence="1" type="ORF">RCL2_000706900</name>
</gene>
<reference evidence="1" key="1">
    <citation type="submission" date="2019-10" db="EMBL/GenBank/DDBJ databases">
        <title>Conservation and host-specific expression of non-tandemly repeated heterogenous ribosome RNA gene in arbuscular mycorrhizal fungi.</title>
        <authorList>
            <person name="Maeda T."/>
            <person name="Kobayashi Y."/>
            <person name="Nakagawa T."/>
            <person name="Ezawa T."/>
            <person name="Yamaguchi K."/>
            <person name="Bino T."/>
            <person name="Nishimoto Y."/>
            <person name="Shigenobu S."/>
            <person name="Kawaguchi M."/>
        </authorList>
    </citation>
    <scope>NUCLEOTIDE SEQUENCE</scope>
    <source>
        <strain evidence="1">HR1</strain>
    </source>
</reference>
<accession>A0A8H3L5W0</accession>
<organism evidence="1 2">
    <name type="scientific">Rhizophagus clarus</name>
    <dbReference type="NCBI Taxonomy" id="94130"/>
    <lineage>
        <taxon>Eukaryota</taxon>
        <taxon>Fungi</taxon>
        <taxon>Fungi incertae sedis</taxon>
        <taxon>Mucoromycota</taxon>
        <taxon>Glomeromycotina</taxon>
        <taxon>Glomeromycetes</taxon>
        <taxon>Glomerales</taxon>
        <taxon>Glomeraceae</taxon>
        <taxon>Rhizophagus</taxon>
    </lineage>
</organism>
<dbReference type="EMBL" id="BLAL01000044">
    <property type="protein sequence ID" value="GES79770.1"/>
    <property type="molecule type" value="Genomic_DNA"/>
</dbReference>
<evidence type="ECO:0000313" key="1">
    <source>
        <dbReference type="EMBL" id="GES79770.1"/>
    </source>
</evidence>
<dbReference type="Proteomes" id="UP000615446">
    <property type="component" value="Unassembled WGS sequence"/>
</dbReference>
<comment type="caution">
    <text evidence="1">The sequence shown here is derived from an EMBL/GenBank/DDBJ whole genome shotgun (WGS) entry which is preliminary data.</text>
</comment>
<evidence type="ECO:0000313" key="2">
    <source>
        <dbReference type="Proteomes" id="UP000615446"/>
    </source>
</evidence>
<dbReference type="OrthoDB" id="2141050at2759"/>
<protein>
    <submittedName>
        <fullName evidence="1">Uncharacterized protein</fullName>
    </submittedName>
</protein>
<name>A0A8H3L5W0_9GLOM</name>
<proteinExistence type="predicted"/>
<sequence>MNFMQVYIILKVKIHYPSWTCLQLKCPEVVALAIQQRPFLEKPATHALSTIFFGGKKKERIRRSKSKRTCNCCIR</sequence>
<dbReference type="AlphaFoldDB" id="A0A8H3L5W0"/>